<evidence type="ECO:0000313" key="10">
    <source>
        <dbReference type="Proteomes" id="UP001314263"/>
    </source>
</evidence>
<keyword evidence="3" id="KW-1003">Cell membrane</keyword>
<feature type="transmembrane region" description="Helical" evidence="8">
    <location>
        <begin position="220"/>
        <end position="244"/>
    </location>
</feature>
<evidence type="ECO:0000256" key="2">
    <source>
        <dbReference type="ARBA" id="ARBA00005262"/>
    </source>
</evidence>
<evidence type="ECO:0000256" key="5">
    <source>
        <dbReference type="ARBA" id="ARBA00022989"/>
    </source>
</evidence>
<keyword evidence="4 8" id="KW-0812">Transmembrane</keyword>
<dbReference type="AlphaFoldDB" id="A0AAV1III9"/>
<feature type="transmembrane region" description="Helical" evidence="8">
    <location>
        <begin position="151"/>
        <end position="172"/>
    </location>
</feature>
<dbReference type="PANTHER" id="PTHR33567:SF3">
    <property type="entry name" value="CHROMATE ION TRANSPORTER (EUROFUNG)"/>
    <property type="match status" value="1"/>
</dbReference>
<dbReference type="PIRSF" id="PIRSF004810">
    <property type="entry name" value="ChrA"/>
    <property type="match status" value="1"/>
</dbReference>
<dbReference type="Proteomes" id="UP001314263">
    <property type="component" value="Unassembled WGS sequence"/>
</dbReference>
<dbReference type="GO" id="GO:0005886">
    <property type="term" value="C:plasma membrane"/>
    <property type="evidence" value="ECO:0007669"/>
    <property type="project" value="UniProtKB-SubCell"/>
</dbReference>
<evidence type="ECO:0000256" key="8">
    <source>
        <dbReference type="SAM" id="Phobius"/>
    </source>
</evidence>
<sequence length="479" mass="51061">MPLMSGSGDLKGDVEAPEPKQRDESSPEAGPSTADASHARGVDLSTARSSAVLLDGIKQPVEDTPTAPPNVTYKDLFTRFILLGWIAFGGPSAHIALFQKIFVERLKWMSASVYLELLALSQCLPGPTSTQVSFALGVVQKGVLGGLLTGVMFQWPGFLIAALVGAGAANFLKNPAPWVKGIVAGLGAVGVALVADAALKLTFSTCTEKTTMIINLAAALISYYYPVTWIYPALILAGGLTTLITKRKEVSMAEHADRVERLGVGRIMGAILVLAWAAVLVFVIVYRRHVDYKSHKELFWWEAFYRTGSIIFGGGQVVLPLLQNEVVTTGWVSQADFLTGLALVQAMPGPLFNFAAYLGAIIAYKAGTSVVGGIFICWIALFAPGIILIYGIMPWWGRFRHFQVYRRMLPGLNAAAVGLIVGSVVLLTLQIHATSPFSSATMCIGMIGFGLVDFCNCPAPLAVLIGGVLGVIAWAAHAH</sequence>
<evidence type="ECO:0000256" key="1">
    <source>
        <dbReference type="ARBA" id="ARBA00004651"/>
    </source>
</evidence>
<evidence type="ECO:0000256" key="7">
    <source>
        <dbReference type="SAM" id="MobiDB-lite"/>
    </source>
</evidence>
<feature type="transmembrane region" description="Helical" evidence="8">
    <location>
        <begin position="298"/>
        <end position="322"/>
    </location>
</feature>
<accession>A0AAV1III9</accession>
<dbReference type="GO" id="GO:0015109">
    <property type="term" value="F:chromate transmembrane transporter activity"/>
    <property type="evidence" value="ECO:0007669"/>
    <property type="project" value="InterPro"/>
</dbReference>
<feature type="transmembrane region" description="Helical" evidence="8">
    <location>
        <begin position="371"/>
        <end position="396"/>
    </location>
</feature>
<comment type="caution">
    <text evidence="9">The sequence shown here is derived from an EMBL/GenBank/DDBJ whole genome shotgun (WGS) entry which is preliminary data.</text>
</comment>
<feature type="compositionally biased region" description="Basic and acidic residues" evidence="7">
    <location>
        <begin position="10"/>
        <end position="25"/>
    </location>
</feature>
<dbReference type="EMBL" id="CAUYUE010000016">
    <property type="protein sequence ID" value="CAK0787139.1"/>
    <property type="molecule type" value="Genomic_DNA"/>
</dbReference>
<evidence type="ECO:0000256" key="4">
    <source>
        <dbReference type="ARBA" id="ARBA00022692"/>
    </source>
</evidence>
<feature type="transmembrane region" description="Helical" evidence="8">
    <location>
        <begin position="76"/>
        <end position="98"/>
    </location>
</feature>
<dbReference type="Pfam" id="PF02417">
    <property type="entry name" value="Chromate_transp"/>
    <property type="match status" value="2"/>
</dbReference>
<dbReference type="PANTHER" id="PTHR33567">
    <property type="entry name" value="CHROMATE ION TRANSPORTER (EUROFUNG)"/>
    <property type="match status" value="1"/>
</dbReference>
<keyword evidence="6 8" id="KW-0472">Membrane</keyword>
<evidence type="ECO:0008006" key="11">
    <source>
        <dbReference type="Google" id="ProtNLM"/>
    </source>
</evidence>
<proteinExistence type="inferred from homology"/>
<keyword evidence="10" id="KW-1185">Reference proteome</keyword>
<feature type="region of interest" description="Disordered" evidence="7">
    <location>
        <begin position="1"/>
        <end position="41"/>
    </location>
</feature>
<feature type="transmembrane region" description="Helical" evidence="8">
    <location>
        <begin position="408"/>
        <end position="429"/>
    </location>
</feature>
<gene>
    <name evidence="9" type="ORF">CVIRNUC_010355</name>
</gene>
<feature type="transmembrane region" description="Helical" evidence="8">
    <location>
        <begin position="342"/>
        <end position="364"/>
    </location>
</feature>
<protein>
    <recommendedName>
        <fullName evidence="11">Chromate transporter</fullName>
    </recommendedName>
</protein>
<comment type="subcellular location">
    <subcellularLocation>
        <location evidence="1">Cell membrane</location>
        <topology evidence="1">Multi-pass membrane protein</topology>
    </subcellularLocation>
</comment>
<feature type="transmembrane region" description="Helical" evidence="8">
    <location>
        <begin position="264"/>
        <end position="286"/>
    </location>
</feature>
<reference evidence="9 10" key="1">
    <citation type="submission" date="2023-10" db="EMBL/GenBank/DDBJ databases">
        <authorList>
            <person name="Maclean D."/>
            <person name="Macfadyen A."/>
        </authorList>
    </citation>
    <scope>NUCLEOTIDE SEQUENCE [LARGE SCALE GENOMIC DNA]</scope>
</reference>
<dbReference type="NCBIfam" id="TIGR00937">
    <property type="entry name" value="2A51"/>
    <property type="match status" value="1"/>
</dbReference>
<organism evidence="9 10">
    <name type="scientific">Coccomyxa viridis</name>
    <dbReference type="NCBI Taxonomy" id="1274662"/>
    <lineage>
        <taxon>Eukaryota</taxon>
        <taxon>Viridiplantae</taxon>
        <taxon>Chlorophyta</taxon>
        <taxon>core chlorophytes</taxon>
        <taxon>Trebouxiophyceae</taxon>
        <taxon>Trebouxiophyceae incertae sedis</taxon>
        <taxon>Coccomyxaceae</taxon>
        <taxon>Coccomyxa</taxon>
    </lineage>
</organism>
<feature type="transmembrane region" description="Helical" evidence="8">
    <location>
        <begin position="178"/>
        <end position="199"/>
    </location>
</feature>
<evidence type="ECO:0000256" key="6">
    <source>
        <dbReference type="ARBA" id="ARBA00023136"/>
    </source>
</evidence>
<dbReference type="InterPro" id="IPR014047">
    <property type="entry name" value="Chr_Tranpt_l_chain"/>
</dbReference>
<dbReference type="InterPro" id="IPR003370">
    <property type="entry name" value="Chromate_transpt"/>
</dbReference>
<name>A0AAV1III9_9CHLO</name>
<keyword evidence="5 8" id="KW-1133">Transmembrane helix</keyword>
<evidence type="ECO:0000313" key="9">
    <source>
        <dbReference type="EMBL" id="CAK0787139.1"/>
    </source>
</evidence>
<feature type="transmembrane region" description="Helical" evidence="8">
    <location>
        <begin position="458"/>
        <end position="476"/>
    </location>
</feature>
<comment type="similarity">
    <text evidence="2">Belongs to the chromate ion transporter (CHR) (TC 2.A.51) family.</text>
</comment>
<evidence type="ECO:0000256" key="3">
    <source>
        <dbReference type="ARBA" id="ARBA00022475"/>
    </source>
</evidence>